<sequence length="137" mass="13931">MKSLLAAVKSFIANLLLWSFFIGGLAASTASGAVLDGTAKTAATFAGIAVSMLTGSRIAKKPKIKAFLSKTSTLWFLFLFNGGVAVASYFAMDGAKGIATAAGMGLVALGAAGGLISNLRKGPTRTSPRTSVDEPWA</sequence>
<evidence type="ECO:0000313" key="3">
    <source>
        <dbReference type="Proteomes" id="UP001601303"/>
    </source>
</evidence>
<keyword evidence="3" id="KW-1185">Reference proteome</keyword>
<comment type="caution">
    <text evidence="2">The sequence shown here is derived from an EMBL/GenBank/DDBJ whole genome shotgun (WGS) entry which is preliminary data.</text>
</comment>
<organism evidence="2 3">
    <name type="scientific">Streptomyces hokutonensis</name>
    <dbReference type="NCBI Taxonomy" id="1306990"/>
    <lineage>
        <taxon>Bacteria</taxon>
        <taxon>Bacillati</taxon>
        <taxon>Actinomycetota</taxon>
        <taxon>Actinomycetes</taxon>
        <taxon>Kitasatosporales</taxon>
        <taxon>Streptomycetaceae</taxon>
        <taxon>Streptomyces</taxon>
    </lineage>
</organism>
<evidence type="ECO:0000313" key="2">
    <source>
        <dbReference type="EMBL" id="MFE9602726.1"/>
    </source>
</evidence>
<keyword evidence="1" id="KW-0812">Transmembrane</keyword>
<protein>
    <recommendedName>
        <fullName evidence="4">Integral membrane protein</fullName>
    </recommendedName>
</protein>
<feature type="transmembrane region" description="Helical" evidence="1">
    <location>
        <begin position="98"/>
        <end position="119"/>
    </location>
</feature>
<keyword evidence="1" id="KW-1133">Transmembrane helix</keyword>
<dbReference type="RefSeq" id="WP_388110810.1">
    <property type="nucleotide sequence ID" value="NZ_JBIAHM010000011.1"/>
</dbReference>
<evidence type="ECO:0008006" key="4">
    <source>
        <dbReference type="Google" id="ProtNLM"/>
    </source>
</evidence>
<feature type="transmembrane region" description="Helical" evidence="1">
    <location>
        <begin position="42"/>
        <end position="59"/>
    </location>
</feature>
<reference evidence="2 3" key="1">
    <citation type="submission" date="2024-10" db="EMBL/GenBank/DDBJ databases">
        <title>The Natural Products Discovery Center: Release of the First 8490 Sequenced Strains for Exploring Actinobacteria Biosynthetic Diversity.</title>
        <authorList>
            <person name="Kalkreuter E."/>
            <person name="Kautsar S.A."/>
            <person name="Yang D."/>
            <person name="Bader C.D."/>
            <person name="Teijaro C.N."/>
            <person name="Fluegel L."/>
            <person name="Davis C.M."/>
            <person name="Simpson J.R."/>
            <person name="Lauterbach L."/>
            <person name="Steele A.D."/>
            <person name="Gui C."/>
            <person name="Meng S."/>
            <person name="Li G."/>
            <person name="Viehrig K."/>
            <person name="Ye F."/>
            <person name="Su P."/>
            <person name="Kiefer A.F."/>
            <person name="Nichols A."/>
            <person name="Cepeda A.J."/>
            <person name="Yan W."/>
            <person name="Fan B."/>
            <person name="Jiang Y."/>
            <person name="Adhikari A."/>
            <person name="Zheng C.-J."/>
            <person name="Schuster L."/>
            <person name="Cowan T.M."/>
            <person name="Smanski M.J."/>
            <person name="Chevrette M.G."/>
            <person name="De Carvalho L.P.S."/>
            <person name="Shen B."/>
        </authorList>
    </citation>
    <scope>NUCLEOTIDE SEQUENCE [LARGE SCALE GENOMIC DNA]</scope>
    <source>
        <strain evidence="2 3">NPDC006488</strain>
    </source>
</reference>
<keyword evidence="1" id="KW-0472">Membrane</keyword>
<dbReference type="EMBL" id="JBIAHM010000011">
    <property type="protein sequence ID" value="MFE9602726.1"/>
    <property type="molecule type" value="Genomic_DNA"/>
</dbReference>
<accession>A0ABW6M9B1</accession>
<gene>
    <name evidence="2" type="ORF">ACFYNQ_29700</name>
</gene>
<name>A0ABW6M9B1_9ACTN</name>
<feature type="transmembrane region" description="Helical" evidence="1">
    <location>
        <begin position="71"/>
        <end position="92"/>
    </location>
</feature>
<dbReference type="Proteomes" id="UP001601303">
    <property type="component" value="Unassembled WGS sequence"/>
</dbReference>
<evidence type="ECO:0000256" key="1">
    <source>
        <dbReference type="SAM" id="Phobius"/>
    </source>
</evidence>
<proteinExistence type="predicted"/>